<reference evidence="7 8" key="1">
    <citation type="submission" date="2017-11" db="EMBL/GenBank/DDBJ databases">
        <title>De-novo sequencing of pomegranate (Punica granatum L.) genome.</title>
        <authorList>
            <person name="Akparov Z."/>
            <person name="Amiraslanov A."/>
            <person name="Hajiyeva S."/>
            <person name="Abbasov M."/>
            <person name="Kaur K."/>
            <person name="Hamwieh A."/>
            <person name="Solovyev V."/>
            <person name="Salamov A."/>
            <person name="Braich B."/>
            <person name="Kosarev P."/>
            <person name="Mahmoud A."/>
            <person name="Hajiyev E."/>
            <person name="Babayeva S."/>
            <person name="Izzatullayeva V."/>
            <person name="Mammadov A."/>
            <person name="Mammadov A."/>
            <person name="Sharifova S."/>
            <person name="Ojaghi J."/>
            <person name="Eynullazada K."/>
            <person name="Bayramov B."/>
            <person name="Abdulazimova A."/>
            <person name="Shahmuradov I."/>
        </authorList>
    </citation>
    <scope>NUCLEOTIDE SEQUENCE [LARGE SCALE GENOMIC DNA]</scope>
    <source>
        <strain evidence="8">cv. AG2017</strain>
        <tissue evidence="7">Leaf</tissue>
    </source>
</reference>
<dbReference type="PANTHER" id="PTHR10334">
    <property type="entry name" value="CYSTEINE-RICH SECRETORY PROTEIN-RELATED"/>
    <property type="match status" value="1"/>
</dbReference>
<name>A0A2I0HLP6_PUNGR</name>
<dbReference type="AlphaFoldDB" id="A0A2I0HLP6"/>
<evidence type="ECO:0000256" key="3">
    <source>
        <dbReference type="ARBA" id="ARBA00022821"/>
    </source>
</evidence>
<dbReference type="CDD" id="cd05381">
    <property type="entry name" value="CAP_PR-1"/>
    <property type="match status" value="1"/>
</dbReference>
<evidence type="ECO:0000256" key="4">
    <source>
        <dbReference type="ARBA" id="ARBA00023157"/>
    </source>
</evidence>
<dbReference type="GO" id="GO:0005576">
    <property type="term" value="C:extracellular region"/>
    <property type="evidence" value="ECO:0007669"/>
    <property type="project" value="InterPro"/>
</dbReference>
<keyword evidence="3" id="KW-0611">Plant defense</keyword>
<dbReference type="EMBL" id="PGOL01007474">
    <property type="protein sequence ID" value="PKI32657.1"/>
    <property type="molecule type" value="Genomic_DNA"/>
</dbReference>
<evidence type="ECO:0000313" key="8">
    <source>
        <dbReference type="Proteomes" id="UP000233551"/>
    </source>
</evidence>
<dbReference type="STRING" id="22663.A0A2I0HLP6"/>
<keyword evidence="8" id="KW-1185">Reference proteome</keyword>
<accession>A0A2I0HLP6</accession>
<dbReference type="PROSITE" id="PS01010">
    <property type="entry name" value="CRISP_2"/>
    <property type="match status" value="1"/>
</dbReference>
<gene>
    <name evidence="7" type="ORF">CRG98_046967</name>
</gene>
<dbReference type="FunFam" id="3.40.33.10:FF:000006">
    <property type="entry name" value="Putative pathogenesis-related protein 1"/>
    <property type="match status" value="1"/>
</dbReference>
<keyword evidence="2" id="KW-0732">Signal</keyword>
<dbReference type="Pfam" id="PF00188">
    <property type="entry name" value="CAP"/>
    <property type="match status" value="1"/>
</dbReference>
<evidence type="ECO:0000313" key="7">
    <source>
        <dbReference type="EMBL" id="PKI32657.1"/>
    </source>
</evidence>
<evidence type="ECO:0000256" key="1">
    <source>
        <dbReference type="ARBA" id="ARBA00009923"/>
    </source>
</evidence>
<sequence>MIGPTWDAKLASYAPSYAHKRAGDCDMIHSGGPYGENLAWGSWDMSGIEAVKLWVDEKPFYNYNSNTCAPGKMCGHYTQVVWRNSLRVGCGKVKCKTGGAFISCNYDPPGNIIGQKPY</sequence>
<keyword evidence="4" id="KW-1015">Disulfide bond</keyword>
<dbReference type="InterPro" id="IPR035940">
    <property type="entry name" value="CAP_sf"/>
</dbReference>
<protein>
    <recommendedName>
        <fullName evidence="5">Pathogenesis-related protein 1</fullName>
    </recommendedName>
</protein>
<dbReference type="SUPFAM" id="SSF55797">
    <property type="entry name" value="PR-1-like"/>
    <property type="match status" value="1"/>
</dbReference>
<dbReference type="InterPro" id="IPR014044">
    <property type="entry name" value="CAP_dom"/>
</dbReference>
<proteinExistence type="inferred from homology"/>
<organism evidence="7 8">
    <name type="scientific">Punica granatum</name>
    <name type="common">Pomegranate</name>
    <dbReference type="NCBI Taxonomy" id="22663"/>
    <lineage>
        <taxon>Eukaryota</taxon>
        <taxon>Viridiplantae</taxon>
        <taxon>Streptophyta</taxon>
        <taxon>Embryophyta</taxon>
        <taxon>Tracheophyta</taxon>
        <taxon>Spermatophyta</taxon>
        <taxon>Magnoliopsida</taxon>
        <taxon>eudicotyledons</taxon>
        <taxon>Gunneridae</taxon>
        <taxon>Pentapetalae</taxon>
        <taxon>rosids</taxon>
        <taxon>malvids</taxon>
        <taxon>Myrtales</taxon>
        <taxon>Lythraceae</taxon>
        <taxon>Punica</taxon>
    </lineage>
</organism>
<dbReference type="SMART" id="SM00198">
    <property type="entry name" value="SCP"/>
    <property type="match status" value="1"/>
</dbReference>
<evidence type="ECO:0000256" key="2">
    <source>
        <dbReference type="ARBA" id="ARBA00022729"/>
    </source>
</evidence>
<dbReference type="GO" id="GO:0098542">
    <property type="term" value="P:defense response to other organism"/>
    <property type="evidence" value="ECO:0007669"/>
    <property type="project" value="UniProtKB-ARBA"/>
</dbReference>
<dbReference type="Proteomes" id="UP000233551">
    <property type="component" value="Unassembled WGS sequence"/>
</dbReference>
<dbReference type="InterPro" id="IPR001283">
    <property type="entry name" value="CRISP-related"/>
</dbReference>
<feature type="domain" description="SCP" evidence="6">
    <location>
        <begin position="1"/>
        <end position="114"/>
    </location>
</feature>
<evidence type="ECO:0000259" key="6">
    <source>
        <dbReference type="SMART" id="SM00198"/>
    </source>
</evidence>
<dbReference type="InterPro" id="IPR018244">
    <property type="entry name" value="Allrgn_V5/Tpx1_CS"/>
</dbReference>
<dbReference type="Gene3D" id="3.40.33.10">
    <property type="entry name" value="CAP"/>
    <property type="match status" value="1"/>
</dbReference>
<dbReference type="PRINTS" id="PR00837">
    <property type="entry name" value="V5TPXLIKE"/>
</dbReference>
<dbReference type="PROSITE" id="PS01009">
    <property type="entry name" value="CRISP_1"/>
    <property type="match status" value="1"/>
</dbReference>
<comment type="caution">
    <text evidence="7">The sequence shown here is derived from an EMBL/GenBank/DDBJ whole genome shotgun (WGS) entry which is preliminary data.</text>
</comment>
<evidence type="ECO:0000256" key="5">
    <source>
        <dbReference type="ARBA" id="ARBA00073092"/>
    </source>
</evidence>
<comment type="similarity">
    <text evidence="1">Belongs to the CRISP family.</text>
</comment>